<sequence length="869" mass="96407">MPVSKFSVDIVKGWTRATCVAFIMLAVSEMDPTEDLTKSLVQPLEKVLDRAWLLPMHVAIGMNKDQQSFRNMSLSFRGAERQAPSALQMALRFSTIMDRQAGSTAGNTETRLKKVIKQFNSSDGLHVRHQIDADKERSILNLIVGTSKDTRDIMSQHLAFVKWRESAFSTELLKGSRWLVGARPKGLPDSLQEVLTVTPQAQAMLMELHVKRFLQATRRAKPSQRARARASPEEFEKMVDYACVFAHLRENAKKATSDPKVDGKLKDAFLAKDYFQDVEAVVASKNPAFQLKSLIVWTDLVEPPVLPSCLQGEESNDLLAAQEQAAASKFNEVKMKLAADCKAMNAFNSEKTQVAGKQHVAKVLHEKSQIETGAKVVADFMKSRCWIGLVPEWSMPAEVDTMLRATGARNQVPMEKVNVIGWVDLTKIGVITQKDVNKGRRNYTDAQETAQWLGGDHIPEQILSDLLNSTGNEIKPVMVVNAATFDGCLEKTCVKKGLPCVSQSEKQPHFVTSLKITKSFLLDLWKEHEGAMENALPRYVPEPNPEVLPSDPQEPSLKVCSLVDGCLCLPRNIRAEFLTDAIRGPEWRRMLQEFDRCFGTAATPEEPKAVSEGDDGSAQEKTSFDWPGAFDEPQGAEEWHAKYDSLIFGKFTWCPELTAYIVKEGVDSSVADPDAPKKFKLFIEANEAYTLGATDPFLTYGAGAWLLDNKAEAFLSDNAEHGHKGVVCKFSSDLDPVVLEESGHDSDLKTLRSVIQHCETSGMVDFEIGGHTFSRPASVVQGLSADKFDIATKAGSCMVWRPNNLQVTGLRATNAASFFLSNLLEASPGLRKVWRVRPYRPEKTLGAAKPMWFLSHTLDMAKGTVQRVV</sequence>
<organism evidence="2 3">
    <name type="scientific">Durusdinium trenchii</name>
    <dbReference type="NCBI Taxonomy" id="1381693"/>
    <lineage>
        <taxon>Eukaryota</taxon>
        <taxon>Sar</taxon>
        <taxon>Alveolata</taxon>
        <taxon>Dinophyceae</taxon>
        <taxon>Suessiales</taxon>
        <taxon>Symbiodiniaceae</taxon>
        <taxon>Durusdinium</taxon>
    </lineage>
</organism>
<evidence type="ECO:0000256" key="1">
    <source>
        <dbReference type="SAM" id="MobiDB-lite"/>
    </source>
</evidence>
<dbReference type="Proteomes" id="UP001642484">
    <property type="component" value="Unassembled WGS sequence"/>
</dbReference>
<keyword evidence="3" id="KW-1185">Reference proteome</keyword>
<accession>A0ABP0SL27</accession>
<comment type="caution">
    <text evidence="2">The sequence shown here is derived from an EMBL/GenBank/DDBJ whole genome shotgun (WGS) entry which is preliminary data.</text>
</comment>
<gene>
    <name evidence="2" type="ORF">CCMP2556_LOCUS52346</name>
</gene>
<dbReference type="EMBL" id="CAXAMN010027805">
    <property type="protein sequence ID" value="CAK9113039.1"/>
    <property type="molecule type" value="Genomic_DNA"/>
</dbReference>
<reference evidence="2 3" key="1">
    <citation type="submission" date="2024-02" db="EMBL/GenBank/DDBJ databases">
        <authorList>
            <person name="Chen Y."/>
            <person name="Shah S."/>
            <person name="Dougan E. K."/>
            <person name="Thang M."/>
            <person name="Chan C."/>
        </authorList>
    </citation>
    <scope>NUCLEOTIDE SEQUENCE [LARGE SCALE GENOMIC DNA]</scope>
</reference>
<feature type="region of interest" description="Disordered" evidence="1">
    <location>
        <begin position="602"/>
        <end position="621"/>
    </location>
</feature>
<evidence type="ECO:0000313" key="3">
    <source>
        <dbReference type="Proteomes" id="UP001642484"/>
    </source>
</evidence>
<evidence type="ECO:0000313" key="2">
    <source>
        <dbReference type="EMBL" id="CAK9113039.1"/>
    </source>
</evidence>
<proteinExistence type="predicted"/>
<protein>
    <submittedName>
        <fullName evidence="2">Uncharacterized protein</fullName>
    </submittedName>
</protein>
<name>A0ABP0SL27_9DINO</name>